<feature type="region of interest" description="Disordered" evidence="2">
    <location>
        <begin position="1"/>
        <end position="123"/>
    </location>
</feature>
<keyword evidence="4" id="KW-1185">Reference proteome</keyword>
<sequence length="373" mass="40698">MGQSAPAPSTRPQRPSRVTPQQRRQQRKEQELQRPLQATEQERSRQPTLKEQWQMKREANAITREANAAERKRKKEVLHAALVAQQKQQEAEADEDSGGGAAVEPTESGRSRGVGVGDGDGVADDQLEHAQAAAALTQAQITAQLAAFQTFMLSNPDVEAEIDSVGANPADMFDRDTAAAAAHKTVRGRRGTGGGAKGSAVGKSDDDDDDAIANVSVHSSDYADEELMQGLEDLDAELEDEFQQTIDAMEKQIAEHKQQALVELRTNNDKAAALQELQKAKQVEAQMKKLLDDHATPLRVQIEEQEKKIAELEDLVATRKQDSLVAFRGGDKPTALELLKEAKGFEKQLEEARATAAALAEQKEQQLRSTGTL</sequence>
<evidence type="ECO:0000313" key="3">
    <source>
        <dbReference type="EMBL" id="KAK7202158.1"/>
    </source>
</evidence>
<feature type="region of interest" description="Disordered" evidence="2">
    <location>
        <begin position="181"/>
        <end position="210"/>
    </location>
</feature>
<keyword evidence="1" id="KW-0175">Coiled coil</keyword>
<reference evidence="3 4" key="1">
    <citation type="journal article" date="2021" name="MBio">
        <title>A New Model Trypanosomatid, Novymonas esmeraldas: Genomic Perception of Its 'Candidatus Pandoraea novymonadis' Endosymbiont.</title>
        <authorList>
            <person name="Zakharova A."/>
            <person name="Saura A."/>
            <person name="Butenko A."/>
            <person name="Podesvova L."/>
            <person name="Warmusova S."/>
            <person name="Kostygov A.Y."/>
            <person name="Nenarokova A."/>
            <person name="Lukes J."/>
            <person name="Opperdoes F.R."/>
            <person name="Yurchenko V."/>
        </authorList>
    </citation>
    <scope>NUCLEOTIDE SEQUENCE [LARGE SCALE GENOMIC DNA]</scope>
    <source>
        <strain evidence="3 4">E262AT.01</strain>
    </source>
</reference>
<dbReference type="AlphaFoldDB" id="A0AAW0FDY8"/>
<comment type="caution">
    <text evidence="3">The sequence shown here is derived from an EMBL/GenBank/DDBJ whole genome shotgun (WGS) entry which is preliminary data.</text>
</comment>
<feature type="compositionally biased region" description="Polar residues" evidence="2">
    <location>
        <begin position="1"/>
        <end position="19"/>
    </location>
</feature>
<proteinExistence type="predicted"/>
<accession>A0AAW0FDY8</accession>
<evidence type="ECO:0000256" key="2">
    <source>
        <dbReference type="SAM" id="MobiDB-lite"/>
    </source>
</evidence>
<gene>
    <name evidence="3" type="ORF">NESM_000285400</name>
</gene>
<protein>
    <submittedName>
        <fullName evidence="3">Uncharacterized protein</fullName>
    </submittedName>
</protein>
<evidence type="ECO:0000313" key="4">
    <source>
        <dbReference type="Proteomes" id="UP001430356"/>
    </source>
</evidence>
<evidence type="ECO:0000256" key="1">
    <source>
        <dbReference type="SAM" id="Coils"/>
    </source>
</evidence>
<dbReference type="Proteomes" id="UP001430356">
    <property type="component" value="Unassembled WGS sequence"/>
</dbReference>
<feature type="coiled-coil region" evidence="1">
    <location>
        <begin position="239"/>
        <end position="369"/>
    </location>
</feature>
<organism evidence="3 4">
    <name type="scientific">Novymonas esmeraldas</name>
    <dbReference type="NCBI Taxonomy" id="1808958"/>
    <lineage>
        <taxon>Eukaryota</taxon>
        <taxon>Discoba</taxon>
        <taxon>Euglenozoa</taxon>
        <taxon>Kinetoplastea</taxon>
        <taxon>Metakinetoplastina</taxon>
        <taxon>Trypanosomatida</taxon>
        <taxon>Trypanosomatidae</taxon>
        <taxon>Novymonas</taxon>
    </lineage>
</organism>
<dbReference type="EMBL" id="JAECZO010000026">
    <property type="protein sequence ID" value="KAK7202158.1"/>
    <property type="molecule type" value="Genomic_DNA"/>
</dbReference>
<name>A0AAW0FDY8_9TRYP</name>